<keyword evidence="1 3" id="KW-0378">Hydrolase</keyword>
<dbReference type="GO" id="GO:0016787">
    <property type="term" value="F:hydrolase activity"/>
    <property type="evidence" value="ECO:0007669"/>
    <property type="project" value="UniProtKB-KW"/>
</dbReference>
<protein>
    <submittedName>
        <fullName evidence="3">Alpha/beta fold hydrolase</fullName>
    </submittedName>
</protein>
<dbReference type="InterPro" id="IPR000073">
    <property type="entry name" value="AB_hydrolase_1"/>
</dbReference>
<evidence type="ECO:0000313" key="4">
    <source>
        <dbReference type="Proteomes" id="UP001500827"/>
    </source>
</evidence>
<accession>A0ABP7LJQ0</accession>
<organism evidence="3 4">
    <name type="scientific">Sphingomonas limnosediminicola</name>
    <dbReference type="NCBI Taxonomy" id="940133"/>
    <lineage>
        <taxon>Bacteria</taxon>
        <taxon>Pseudomonadati</taxon>
        <taxon>Pseudomonadota</taxon>
        <taxon>Alphaproteobacteria</taxon>
        <taxon>Sphingomonadales</taxon>
        <taxon>Sphingomonadaceae</taxon>
        <taxon>Sphingomonas</taxon>
    </lineage>
</organism>
<dbReference type="Pfam" id="PF00561">
    <property type="entry name" value="Abhydrolase_1"/>
    <property type="match status" value="1"/>
</dbReference>
<dbReference type="InterPro" id="IPR029058">
    <property type="entry name" value="AB_hydrolase_fold"/>
</dbReference>
<dbReference type="PANTHER" id="PTHR43798">
    <property type="entry name" value="MONOACYLGLYCEROL LIPASE"/>
    <property type="match status" value="1"/>
</dbReference>
<evidence type="ECO:0000256" key="1">
    <source>
        <dbReference type="ARBA" id="ARBA00022801"/>
    </source>
</evidence>
<evidence type="ECO:0000259" key="2">
    <source>
        <dbReference type="Pfam" id="PF00561"/>
    </source>
</evidence>
<keyword evidence="4" id="KW-1185">Reference proteome</keyword>
<dbReference type="EMBL" id="BAABBM010000001">
    <property type="protein sequence ID" value="GAA3901981.1"/>
    <property type="molecule type" value="Genomic_DNA"/>
</dbReference>
<dbReference type="Proteomes" id="UP001500827">
    <property type="component" value="Unassembled WGS sequence"/>
</dbReference>
<dbReference type="InterPro" id="IPR050266">
    <property type="entry name" value="AB_hydrolase_sf"/>
</dbReference>
<evidence type="ECO:0000313" key="3">
    <source>
        <dbReference type="EMBL" id="GAA3901981.1"/>
    </source>
</evidence>
<dbReference type="Gene3D" id="3.40.50.1820">
    <property type="entry name" value="alpha/beta hydrolase"/>
    <property type="match status" value="1"/>
</dbReference>
<dbReference type="PANTHER" id="PTHR43798:SF31">
    <property type="entry name" value="AB HYDROLASE SUPERFAMILY PROTEIN YCLE"/>
    <property type="match status" value="1"/>
</dbReference>
<reference evidence="4" key="1">
    <citation type="journal article" date="2019" name="Int. J. Syst. Evol. Microbiol.">
        <title>The Global Catalogue of Microorganisms (GCM) 10K type strain sequencing project: providing services to taxonomists for standard genome sequencing and annotation.</title>
        <authorList>
            <consortium name="The Broad Institute Genomics Platform"/>
            <consortium name="The Broad Institute Genome Sequencing Center for Infectious Disease"/>
            <person name="Wu L."/>
            <person name="Ma J."/>
        </authorList>
    </citation>
    <scope>NUCLEOTIDE SEQUENCE [LARGE SCALE GENOMIC DNA]</scope>
    <source>
        <strain evidence="4">JCM 17543</strain>
    </source>
</reference>
<proteinExistence type="predicted"/>
<gene>
    <name evidence="3" type="ORF">GCM10022276_20890</name>
</gene>
<feature type="domain" description="AB hydrolase-1" evidence="2">
    <location>
        <begin position="24"/>
        <end position="244"/>
    </location>
</feature>
<dbReference type="RefSeq" id="WP_344699628.1">
    <property type="nucleotide sequence ID" value="NZ_BAABBM010000001.1"/>
</dbReference>
<name>A0ABP7LJQ0_9SPHN</name>
<dbReference type="SUPFAM" id="SSF53474">
    <property type="entry name" value="alpha/beta-Hydrolases"/>
    <property type="match status" value="1"/>
</dbReference>
<sequence length="262" mass="28169">MPRVKTANGLTVGYLDSGVGDSTPIVFLHGVGSDKSVWEPQLMHFAKDRRSVAFDYPGYGDSDTAPEGTSRDDYANTVFAAMSELGVRSAHICGLSLGGVVAIAMHALWPKRVKSLILADTFADHPEGRAIYDRSIAASGDLRGMAEARVDVLLAQPAAPAVRREVVETMARIDPDAYRTGAAAVWLADQRERAMAIRVPTLILCGAEDRVTPPALSTVLNKLIPGSQYETIPNAGHLLNLERPNEFNTLVGAFIRGVDSRT</sequence>
<dbReference type="PRINTS" id="PR00111">
    <property type="entry name" value="ABHYDROLASE"/>
</dbReference>
<comment type="caution">
    <text evidence="3">The sequence shown here is derived from an EMBL/GenBank/DDBJ whole genome shotgun (WGS) entry which is preliminary data.</text>
</comment>